<reference evidence="3" key="1">
    <citation type="submission" date="2016-11" db="EMBL/GenBank/DDBJ databases">
        <authorList>
            <person name="Varghese N."/>
            <person name="Submissions S."/>
        </authorList>
    </citation>
    <scope>NUCLEOTIDE SEQUENCE [LARGE SCALE GENOMIC DNA]</scope>
    <source>
        <strain evidence="3">DSM 45627</strain>
    </source>
</reference>
<feature type="domain" description="N-acetyltransferase" evidence="1">
    <location>
        <begin position="26"/>
        <end position="186"/>
    </location>
</feature>
<name>A0A1M5HV11_9ACTN</name>
<dbReference type="PROSITE" id="PS51186">
    <property type="entry name" value="GNAT"/>
    <property type="match status" value="1"/>
</dbReference>
<dbReference type="InterPro" id="IPR016181">
    <property type="entry name" value="Acyl_CoA_acyltransferase"/>
</dbReference>
<gene>
    <name evidence="2" type="ORF">SAMN05443575_1646</name>
</gene>
<accession>A0A1M5HV11</accession>
<keyword evidence="3" id="KW-1185">Reference proteome</keyword>
<evidence type="ECO:0000259" key="1">
    <source>
        <dbReference type="PROSITE" id="PS51186"/>
    </source>
</evidence>
<dbReference type="EMBL" id="FQVU01000002">
    <property type="protein sequence ID" value="SHG19789.1"/>
    <property type="molecule type" value="Genomic_DNA"/>
</dbReference>
<protein>
    <submittedName>
        <fullName evidence="2">Acetyltransferase (GNAT) family protein</fullName>
    </submittedName>
</protein>
<sequence length="213" mass="22444">MSGSAPRSASITLDSVGDIAADCRRCVFWELDPAAWDRGLDDVDGALAKEAWISDTLLEWGSCGRIAYVGGRPAGHVLFAPPAYVPRGGAFPTAPASSDAVLLMTARVRPEYLGTGVGRLLVQAVAADVVRRGIRAVEAFGRGGAAGVPGRQDGTGCLVPADFLRAVGFRTVRPHPVTPRLRLDIRSTATWREDVEAALERLIGTVKSPAAAR</sequence>
<dbReference type="CDD" id="cd04301">
    <property type="entry name" value="NAT_SF"/>
    <property type="match status" value="1"/>
</dbReference>
<dbReference type="SUPFAM" id="SSF55729">
    <property type="entry name" value="Acyl-CoA N-acyltransferases (Nat)"/>
    <property type="match status" value="1"/>
</dbReference>
<proteinExistence type="predicted"/>
<dbReference type="GO" id="GO:0016747">
    <property type="term" value="F:acyltransferase activity, transferring groups other than amino-acyl groups"/>
    <property type="evidence" value="ECO:0007669"/>
    <property type="project" value="InterPro"/>
</dbReference>
<evidence type="ECO:0000313" key="2">
    <source>
        <dbReference type="EMBL" id="SHG19789.1"/>
    </source>
</evidence>
<dbReference type="Pfam" id="PF00583">
    <property type="entry name" value="Acetyltransf_1"/>
    <property type="match status" value="1"/>
</dbReference>
<dbReference type="OrthoDB" id="5242876at2"/>
<dbReference type="RefSeq" id="WP_073388445.1">
    <property type="nucleotide sequence ID" value="NZ_FQVU01000002.1"/>
</dbReference>
<dbReference type="AlphaFoldDB" id="A0A1M5HV11"/>
<dbReference type="InterPro" id="IPR000182">
    <property type="entry name" value="GNAT_dom"/>
</dbReference>
<dbReference type="Proteomes" id="UP000186132">
    <property type="component" value="Unassembled WGS sequence"/>
</dbReference>
<organism evidence="2 3">
    <name type="scientific">Jatrophihabitans endophyticus</name>
    <dbReference type="NCBI Taxonomy" id="1206085"/>
    <lineage>
        <taxon>Bacteria</taxon>
        <taxon>Bacillati</taxon>
        <taxon>Actinomycetota</taxon>
        <taxon>Actinomycetes</taxon>
        <taxon>Jatrophihabitantales</taxon>
        <taxon>Jatrophihabitantaceae</taxon>
        <taxon>Jatrophihabitans</taxon>
    </lineage>
</organism>
<dbReference type="Gene3D" id="3.40.630.30">
    <property type="match status" value="1"/>
</dbReference>
<keyword evidence="2" id="KW-0808">Transferase</keyword>
<evidence type="ECO:0000313" key="3">
    <source>
        <dbReference type="Proteomes" id="UP000186132"/>
    </source>
</evidence>
<dbReference type="STRING" id="1206085.SAMN05443575_1646"/>